<evidence type="ECO:0000313" key="5">
    <source>
        <dbReference type="Proteomes" id="UP000231493"/>
    </source>
</evidence>
<sequence length="78" mass="9217">QSVENIQKTYAKALIVDRKSLRKFQQNEDIIMAEKVLTEAFETDIKPLLFKVREEMGVPLNPLEFFRESGYINKLKRE</sequence>
<organism evidence="4 5">
    <name type="scientific">Candidatus Infernicultor aquiphilus</name>
    <dbReference type="NCBI Taxonomy" id="1805029"/>
    <lineage>
        <taxon>Bacteria</taxon>
        <taxon>Pseudomonadati</taxon>
        <taxon>Atribacterota</taxon>
        <taxon>Candidatus Phoenicimicrobiia</taxon>
        <taxon>Candidatus Pheonicimicrobiales</taxon>
        <taxon>Candidatus Phoenicimicrobiaceae</taxon>
        <taxon>Candidatus Infernicultor</taxon>
    </lineage>
</organism>
<dbReference type="Gene3D" id="3.20.20.150">
    <property type="entry name" value="Divalent-metal-dependent TIM barrel enzymes"/>
    <property type="match status" value="1"/>
</dbReference>
<feature type="non-terminal residue" evidence="4">
    <location>
        <position position="1"/>
    </location>
</feature>
<evidence type="ECO:0000256" key="2">
    <source>
        <dbReference type="ARBA" id="ARBA00023211"/>
    </source>
</evidence>
<keyword evidence="1" id="KW-0479">Metal-binding</keyword>
<comment type="caution">
    <text evidence="4">The sequence shown here is derived from an EMBL/GenBank/DDBJ whole genome shotgun (WGS) entry which is preliminary data.</text>
</comment>
<evidence type="ECO:0000256" key="1">
    <source>
        <dbReference type="ARBA" id="ARBA00022723"/>
    </source>
</evidence>
<dbReference type="PANTHER" id="PTHR30268">
    <property type="entry name" value="L-RHAMNOSE ISOMERASE"/>
    <property type="match status" value="1"/>
</dbReference>
<evidence type="ECO:0000313" key="4">
    <source>
        <dbReference type="EMBL" id="PIX33333.1"/>
    </source>
</evidence>
<dbReference type="InterPro" id="IPR036237">
    <property type="entry name" value="Xyl_isomerase-like_sf"/>
</dbReference>
<dbReference type="Proteomes" id="UP000231493">
    <property type="component" value="Unassembled WGS sequence"/>
</dbReference>
<dbReference type="GO" id="GO:0019324">
    <property type="term" value="P:L-lyxose metabolic process"/>
    <property type="evidence" value="ECO:0007669"/>
    <property type="project" value="TreeGrafter"/>
</dbReference>
<name>A0A2M7K5D2_9BACT</name>
<reference evidence="5" key="1">
    <citation type="submission" date="2017-09" db="EMBL/GenBank/DDBJ databases">
        <title>Depth-based differentiation of microbial function through sediment-hosted aquifers and enrichment of novel symbionts in the deep terrestrial subsurface.</title>
        <authorList>
            <person name="Probst A.J."/>
            <person name="Ladd B."/>
            <person name="Jarett J.K."/>
            <person name="Geller-Mcgrath D.E."/>
            <person name="Sieber C.M."/>
            <person name="Emerson J.B."/>
            <person name="Anantharaman K."/>
            <person name="Thomas B.C."/>
            <person name="Malmstrom R."/>
            <person name="Stieglmeier M."/>
            <person name="Klingl A."/>
            <person name="Woyke T."/>
            <person name="Ryan C.M."/>
            <person name="Banfield J.F."/>
        </authorList>
    </citation>
    <scope>NUCLEOTIDE SEQUENCE [LARGE SCALE GENOMIC DNA]</scope>
</reference>
<dbReference type="GO" id="GO:0008740">
    <property type="term" value="F:L-rhamnose isomerase activity"/>
    <property type="evidence" value="ECO:0007669"/>
    <property type="project" value="TreeGrafter"/>
</dbReference>
<evidence type="ECO:0000256" key="3">
    <source>
        <dbReference type="ARBA" id="ARBA00023235"/>
    </source>
</evidence>
<dbReference type="PANTHER" id="PTHR30268:SF0">
    <property type="entry name" value="L-RHAMNOSE ISOMERASE"/>
    <property type="match status" value="1"/>
</dbReference>
<keyword evidence="3 4" id="KW-0413">Isomerase</keyword>
<protein>
    <submittedName>
        <fullName evidence="4">Sugar isomerase</fullName>
    </submittedName>
</protein>
<dbReference type="GO" id="GO:0019301">
    <property type="term" value="P:rhamnose catabolic process"/>
    <property type="evidence" value="ECO:0007669"/>
    <property type="project" value="TreeGrafter"/>
</dbReference>
<dbReference type="SUPFAM" id="SSF51658">
    <property type="entry name" value="Xylose isomerase-like"/>
    <property type="match status" value="1"/>
</dbReference>
<dbReference type="InterPro" id="IPR050337">
    <property type="entry name" value="L-rhamnose_isomerase"/>
</dbReference>
<accession>A0A2M7K5D2</accession>
<dbReference type="GO" id="GO:0046872">
    <property type="term" value="F:metal ion binding"/>
    <property type="evidence" value="ECO:0007669"/>
    <property type="project" value="UniProtKB-KW"/>
</dbReference>
<keyword evidence="2" id="KW-0464">Manganese</keyword>
<gene>
    <name evidence="4" type="ORF">COZ58_07945</name>
</gene>
<dbReference type="AlphaFoldDB" id="A0A2M7K5D2"/>
<proteinExistence type="predicted"/>
<dbReference type="EMBL" id="PFIP01000165">
    <property type="protein sequence ID" value="PIX33333.1"/>
    <property type="molecule type" value="Genomic_DNA"/>
</dbReference>